<reference evidence="1 2" key="1">
    <citation type="journal article" date="2016" name="Environ. Microbiol.">
        <title>New Methyloceanibacter diversity from North Sea sediments includes methanotroph containing solely the soluble methane monooxygenase.</title>
        <authorList>
            <person name="Vekeman B."/>
            <person name="Kerckhof F.M."/>
            <person name="Cremers G."/>
            <person name="de Vos P."/>
            <person name="Vandamme P."/>
            <person name="Boon N."/>
            <person name="Op den Camp H.J."/>
            <person name="Heylen K."/>
        </authorList>
    </citation>
    <scope>NUCLEOTIDE SEQUENCE [LARGE SCALE GENOMIC DNA]</scope>
    <source>
        <strain evidence="1 2">R-67176</strain>
    </source>
</reference>
<dbReference type="EMBL" id="LPWE01000011">
    <property type="protein sequence ID" value="ODR95221.1"/>
    <property type="molecule type" value="Genomic_DNA"/>
</dbReference>
<keyword evidence="2" id="KW-1185">Reference proteome</keyword>
<comment type="caution">
    <text evidence="1">The sequence shown here is derived from an EMBL/GenBank/DDBJ whole genome shotgun (WGS) entry which is preliminary data.</text>
</comment>
<dbReference type="AlphaFoldDB" id="A0A1E3VPJ4"/>
<sequence>MTHEYELHHRETGPLGENDEYWTLVVPDHGVPYVRHQRSWGNPYRGEVKQDPPRDTPVVDFLEGQSFGPVYDALLKRLRELDLGPGA</sequence>
<accession>A0A1E3VPJ4</accession>
<gene>
    <name evidence="1" type="ORF">AUC70_05855</name>
</gene>
<organism evidence="1 2">
    <name type="scientific">Methyloceanibacter stevinii</name>
    <dbReference type="NCBI Taxonomy" id="1774970"/>
    <lineage>
        <taxon>Bacteria</taxon>
        <taxon>Pseudomonadati</taxon>
        <taxon>Pseudomonadota</taxon>
        <taxon>Alphaproteobacteria</taxon>
        <taxon>Hyphomicrobiales</taxon>
        <taxon>Hyphomicrobiaceae</taxon>
        <taxon>Methyloceanibacter</taxon>
    </lineage>
</organism>
<proteinExistence type="predicted"/>
<evidence type="ECO:0000313" key="1">
    <source>
        <dbReference type="EMBL" id="ODR95221.1"/>
    </source>
</evidence>
<dbReference type="Proteomes" id="UP000094172">
    <property type="component" value="Unassembled WGS sequence"/>
</dbReference>
<name>A0A1E3VPJ4_9HYPH</name>
<evidence type="ECO:0000313" key="2">
    <source>
        <dbReference type="Proteomes" id="UP000094172"/>
    </source>
</evidence>
<protein>
    <submittedName>
        <fullName evidence="1">Uncharacterized protein</fullName>
    </submittedName>
</protein>